<proteinExistence type="predicted"/>
<evidence type="ECO:0000259" key="2">
    <source>
        <dbReference type="Pfam" id="PF13439"/>
    </source>
</evidence>
<protein>
    <submittedName>
        <fullName evidence="3">Glycosyltransferase</fullName>
    </submittedName>
</protein>
<feature type="domain" description="Glycosyl transferase family 1" evidence="1">
    <location>
        <begin position="201"/>
        <end position="356"/>
    </location>
</feature>
<feature type="domain" description="Glycosyltransferase subfamily 4-like N-terminal" evidence="2">
    <location>
        <begin position="15"/>
        <end position="188"/>
    </location>
</feature>
<dbReference type="SUPFAM" id="SSF53756">
    <property type="entry name" value="UDP-Glycosyltransferase/glycogen phosphorylase"/>
    <property type="match status" value="1"/>
</dbReference>
<dbReference type="PANTHER" id="PTHR45947:SF3">
    <property type="entry name" value="SULFOQUINOVOSYL TRANSFERASE SQD2"/>
    <property type="match status" value="1"/>
</dbReference>
<dbReference type="PANTHER" id="PTHR45947">
    <property type="entry name" value="SULFOQUINOVOSYL TRANSFERASE SQD2"/>
    <property type="match status" value="1"/>
</dbReference>
<name>K1YCQ1_9BACT</name>
<comment type="caution">
    <text evidence="3">The sequence shown here is derived from an EMBL/GenBank/DDBJ whole genome shotgun (WGS) entry which is preliminary data.</text>
</comment>
<dbReference type="InterPro" id="IPR001296">
    <property type="entry name" value="Glyco_trans_1"/>
</dbReference>
<accession>K1YCQ1</accession>
<organism evidence="3">
    <name type="scientific">uncultured bacterium</name>
    <name type="common">gcode 4</name>
    <dbReference type="NCBI Taxonomy" id="1234023"/>
    <lineage>
        <taxon>Bacteria</taxon>
        <taxon>environmental samples</taxon>
    </lineage>
</organism>
<sequence>MRIIYFTDTFYPTTNGIVTSIISFSRELADRGHEVCIIVPDNPGVWDFEYHGIEILPMKGFPAFFYPDFKITFIFTPSLIQKIRKFKPDIIHYHTQFILGWQAIVLGKILKIPRIGTFHTYIADEWYLKVIGLENFHIFGELGWKYNNFFYEHCEHVISPSVNAREELIDHGIPAEKISLLPNPLPIEKKTALIHMDIATNTSNIIFSIGRLSKEKSFDVCIETIYLVSKKIPDVCFVIVGDGPERENLEELSRKLGIENNVRFLGKIPHEELMNSDIFARSKCFLTASTTETQGITIIEAMSFGLPIVWVDEKWVGEMIEDNGYKAKAGSAEELAGYCITLLEDAELWKKFSEKSFQIVKKYDVRKLTDNLEAIYVTTMKHGPRRK</sequence>
<dbReference type="AlphaFoldDB" id="K1YCQ1"/>
<dbReference type="Pfam" id="PF00534">
    <property type="entry name" value="Glycos_transf_1"/>
    <property type="match status" value="1"/>
</dbReference>
<reference evidence="3" key="1">
    <citation type="journal article" date="2012" name="Science">
        <title>Fermentation, hydrogen, and sulfur metabolism in multiple uncultivated bacterial phyla.</title>
        <authorList>
            <person name="Wrighton K.C."/>
            <person name="Thomas B.C."/>
            <person name="Sharon I."/>
            <person name="Miller C.S."/>
            <person name="Castelle C.J."/>
            <person name="VerBerkmoes N.C."/>
            <person name="Wilkins M.J."/>
            <person name="Hettich R.L."/>
            <person name="Lipton M.S."/>
            <person name="Williams K.H."/>
            <person name="Long P.E."/>
            <person name="Banfield J.F."/>
        </authorList>
    </citation>
    <scope>NUCLEOTIDE SEQUENCE [LARGE SCALE GENOMIC DNA]</scope>
</reference>
<evidence type="ECO:0000313" key="3">
    <source>
        <dbReference type="EMBL" id="EKD30078.1"/>
    </source>
</evidence>
<dbReference type="InterPro" id="IPR028098">
    <property type="entry name" value="Glyco_trans_4-like_N"/>
</dbReference>
<dbReference type="Pfam" id="PF13439">
    <property type="entry name" value="Glyco_transf_4"/>
    <property type="match status" value="1"/>
</dbReference>
<dbReference type="Gene3D" id="3.40.50.2000">
    <property type="entry name" value="Glycogen Phosphorylase B"/>
    <property type="match status" value="2"/>
</dbReference>
<dbReference type="InterPro" id="IPR050194">
    <property type="entry name" value="Glycosyltransferase_grp1"/>
</dbReference>
<evidence type="ECO:0000259" key="1">
    <source>
        <dbReference type="Pfam" id="PF00534"/>
    </source>
</evidence>
<dbReference type="EMBL" id="AMFJ01034162">
    <property type="protein sequence ID" value="EKD30078.1"/>
    <property type="molecule type" value="Genomic_DNA"/>
</dbReference>
<gene>
    <name evidence="3" type="ORF">ACD_78C00162G0004</name>
</gene>
<dbReference type="GO" id="GO:0016757">
    <property type="term" value="F:glycosyltransferase activity"/>
    <property type="evidence" value="ECO:0007669"/>
    <property type="project" value="InterPro"/>
</dbReference>
<keyword evidence="3" id="KW-0808">Transferase</keyword>